<dbReference type="GeneID" id="6779507"/>
<evidence type="ECO:0000313" key="1">
    <source>
        <dbReference type="EMBL" id="ACG60361.1"/>
    </source>
</evidence>
<proteinExistence type="predicted"/>
<gene>
    <name evidence="1" type="ORF">phiPLPE_39</name>
</gene>
<reference evidence="2" key="1">
    <citation type="journal article" date="2009" name="Environ. Microbiol. Rep.">
        <title>Isolation and genomic characterization of the first phage infecting Iodobacteria: ?PLPE, a myovirus having a novel set of features.</title>
        <authorList>
            <person name="Leblanc C."/>
            <person name="Caumont-Sarcos A."/>
            <person name="Comeau A.M."/>
            <person name="Krisch H.M."/>
        </authorList>
    </citation>
    <scope>NUCLEOTIDE SEQUENCE [LARGE SCALE GENOMIC DNA]</scope>
</reference>
<dbReference type="EMBL" id="EU876853">
    <property type="protein sequence ID" value="ACG60361.1"/>
    <property type="molecule type" value="Genomic_DNA"/>
</dbReference>
<keyword evidence="2" id="KW-1185">Reference proteome</keyword>
<name>B5AX58_9CAUD</name>
<dbReference type="RefSeq" id="YP_002128473.1">
    <property type="nucleotide sequence ID" value="NC_011142.1"/>
</dbReference>
<dbReference type="KEGG" id="vg:6779507"/>
<sequence>MLQIIGAHLSEEDQEFVSEHLAKLLDFFKSENGGEVVRLAVSELRAYLAK</sequence>
<evidence type="ECO:0000313" key="2">
    <source>
        <dbReference type="Proteomes" id="UP000001862"/>
    </source>
</evidence>
<protein>
    <submittedName>
        <fullName evidence="1">Uncharacterized protein</fullName>
    </submittedName>
</protein>
<accession>B5AX58</accession>
<dbReference type="Proteomes" id="UP000001862">
    <property type="component" value="Segment"/>
</dbReference>
<organism evidence="1 2">
    <name type="scientific">Iodobacter phage PhiPLPE</name>
    <dbReference type="NCBI Taxonomy" id="551895"/>
    <lineage>
        <taxon>Viruses</taxon>
        <taxon>Duplodnaviria</taxon>
        <taxon>Heunggongvirae</taxon>
        <taxon>Uroviricota</taxon>
        <taxon>Caudoviricetes</taxon>
        <taxon>Iodovirus</taxon>
        <taxon>Iodovirus PLPE</taxon>
    </lineage>
</organism>